<dbReference type="GO" id="GO:0000981">
    <property type="term" value="F:DNA-binding transcription factor activity, RNA polymerase II-specific"/>
    <property type="evidence" value="ECO:0007669"/>
    <property type="project" value="InterPro"/>
</dbReference>
<keyword evidence="6" id="KW-0539">Nucleus</keyword>
<dbReference type="CDD" id="cd00067">
    <property type="entry name" value="GAL4"/>
    <property type="match status" value="1"/>
</dbReference>
<evidence type="ECO:0000313" key="9">
    <source>
        <dbReference type="EMBL" id="KAE8378485.1"/>
    </source>
</evidence>
<keyword evidence="2" id="KW-0479">Metal-binding</keyword>
<name>A0A5N7B9P6_9EURO</name>
<organism evidence="9 10">
    <name type="scientific">Aspergillus bertholletiae</name>
    <dbReference type="NCBI Taxonomy" id="1226010"/>
    <lineage>
        <taxon>Eukaryota</taxon>
        <taxon>Fungi</taxon>
        <taxon>Dikarya</taxon>
        <taxon>Ascomycota</taxon>
        <taxon>Pezizomycotina</taxon>
        <taxon>Eurotiomycetes</taxon>
        <taxon>Eurotiomycetidae</taxon>
        <taxon>Eurotiales</taxon>
        <taxon>Aspergillaceae</taxon>
        <taxon>Aspergillus</taxon>
        <taxon>Aspergillus subgen. Circumdati</taxon>
    </lineage>
</organism>
<dbReference type="GO" id="GO:0005634">
    <property type="term" value="C:nucleus"/>
    <property type="evidence" value="ECO:0007669"/>
    <property type="project" value="UniProtKB-SubCell"/>
</dbReference>
<proteinExistence type="predicted"/>
<keyword evidence="3" id="KW-0805">Transcription regulation</keyword>
<accession>A0A5N7B9P6</accession>
<dbReference type="GO" id="GO:0009893">
    <property type="term" value="P:positive regulation of metabolic process"/>
    <property type="evidence" value="ECO:0007669"/>
    <property type="project" value="UniProtKB-ARBA"/>
</dbReference>
<dbReference type="PROSITE" id="PS50048">
    <property type="entry name" value="ZN2_CY6_FUNGAL_2"/>
    <property type="match status" value="1"/>
</dbReference>
<evidence type="ECO:0000313" key="10">
    <source>
        <dbReference type="Proteomes" id="UP000326198"/>
    </source>
</evidence>
<dbReference type="SMART" id="SM00066">
    <property type="entry name" value="GAL4"/>
    <property type="match status" value="1"/>
</dbReference>
<feature type="region of interest" description="Disordered" evidence="7">
    <location>
        <begin position="651"/>
        <end position="670"/>
    </location>
</feature>
<gene>
    <name evidence="9" type="ORF">BDV26DRAFT_261519</name>
</gene>
<dbReference type="SMART" id="SM00906">
    <property type="entry name" value="Fungal_trans"/>
    <property type="match status" value="1"/>
</dbReference>
<keyword evidence="5" id="KW-0804">Transcription</keyword>
<evidence type="ECO:0000256" key="5">
    <source>
        <dbReference type="ARBA" id="ARBA00023163"/>
    </source>
</evidence>
<sequence length="730" mass="83449">MLSQDPATIYSPAAVSPRSAARPTRVLSCVLCQQRKVRCDREFPCANCIRAGMQCVPATGARQRRRRFPERDLLERLRHYEALLRQNNIKFDPLHPPTAEEPCRDEHVEGSSGLNDTAGPAVETDQLLNDKKTAKRESSTEAKNFWNLMNQMPQGPGDEEDNEDEDPEGNDSSRPQDDVRETVVKKAWDQMYQSNEQNLLFGSPSTNVNLSALHPDHVQIFRLWQVYLDNVNPLLKVTHTPTLQPRIIDAAGDVANISPTLEALMFSIYCVSVLSLSEDECRAISTTPRENLLRTFQFACQQALLRCGILRTSSVECLTALYLYLISVRPSTDPRSVSSMLGIAIRIAQRMGIENEAANARCTVLEGEMRRRLWWSLIIFDHRICEMSDHKTTVFIPTWDCKTPLNVNDFDIRPEMKVLPHNHDEPTEALFAAVRSQVGDFVRRSAFHLDFTNPSLKAIVKDTPHDADSEEKFLIDFEKTIEDKSLRLCNPENPLHFMTIWTTRGQLAKNRLLEHYSRYSSVQQTDAQRDIAISHALNVIECDTKLMTSPLTRGYLWFTDFHFPFPAYIYILKDLRKRPNVVHVDKIWRIMSDNCEARFKDMHKVNPFFDFFSKIVLEAWEAREAAFKQLNKPLQPPGIVCGIKEMAQAIAEKHESDPKQPQDGLNTSAENLPTIMPMDFGSHDLPYSMEDQGFLDPVFGGYPSIPGRVTLDVDVNQSYLNWYQIARTCW</sequence>
<dbReference type="PANTHER" id="PTHR31001">
    <property type="entry name" value="UNCHARACTERIZED TRANSCRIPTIONAL REGULATORY PROTEIN"/>
    <property type="match status" value="1"/>
</dbReference>
<evidence type="ECO:0000256" key="6">
    <source>
        <dbReference type="ARBA" id="ARBA00023242"/>
    </source>
</evidence>
<reference evidence="9 10" key="1">
    <citation type="submission" date="2019-04" db="EMBL/GenBank/DDBJ databases">
        <title>Friends and foes A comparative genomics studyof 23 Aspergillus species from section Flavi.</title>
        <authorList>
            <consortium name="DOE Joint Genome Institute"/>
            <person name="Kjaerbolling I."/>
            <person name="Vesth T."/>
            <person name="Frisvad J.C."/>
            <person name="Nybo J.L."/>
            <person name="Theobald S."/>
            <person name="Kildgaard S."/>
            <person name="Isbrandt T."/>
            <person name="Kuo A."/>
            <person name="Sato A."/>
            <person name="Lyhne E.K."/>
            <person name="Kogle M.E."/>
            <person name="Wiebenga A."/>
            <person name="Kun R.S."/>
            <person name="Lubbers R.J."/>
            <person name="Makela M.R."/>
            <person name="Barry K."/>
            <person name="Chovatia M."/>
            <person name="Clum A."/>
            <person name="Daum C."/>
            <person name="Haridas S."/>
            <person name="He G."/>
            <person name="LaButti K."/>
            <person name="Lipzen A."/>
            <person name="Mondo S."/>
            <person name="Riley R."/>
            <person name="Salamov A."/>
            <person name="Simmons B.A."/>
            <person name="Magnuson J.K."/>
            <person name="Henrissat B."/>
            <person name="Mortensen U.H."/>
            <person name="Larsen T.O."/>
            <person name="Devries R.P."/>
            <person name="Grigoriev I.V."/>
            <person name="Machida M."/>
            <person name="Baker S.E."/>
            <person name="Andersen M.R."/>
        </authorList>
    </citation>
    <scope>NUCLEOTIDE SEQUENCE [LARGE SCALE GENOMIC DNA]</scope>
    <source>
        <strain evidence="9 10">IBT 29228</strain>
    </source>
</reference>
<feature type="compositionally biased region" description="Basic and acidic residues" evidence="7">
    <location>
        <begin position="128"/>
        <end position="140"/>
    </location>
</feature>
<keyword evidence="10" id="KW-1185">Reference proteome</keyword>
<dbReference type="Gene3D" id="4.10.240.10">
    <property type="entry name" value="Zn(2)-C6 fungal-type DNA-binding domain"/>
    <property type="match status" value="1"/>
</dbReference>
<dbReference type="AlphaFoldDB" id="A0A5N7B9P6"/>
<dbReference type="InterPro" id="IPR007219">
    <property type="entry name" value="XnlR_reg_dom"/>
</dbReference>
<evidence type="ECO:0000256" key="7">
    <source>
        <dbReference type="SAM" id="MobiDB-lite"/>
    </source>
</evidence>
<dbReference type="GO" id="GO:0008270">
    <property type="term" value="F:zinc ion binding"/>
    <property type="evidence" value="ECO:0007669"/>
    <property type="project" value="InterPro"/>
</dbReference>
<evidence type="ECO:0000256" key="3">
    <source>
        <dbReference type="ARBA" id="ARBA00023015"/>
    </source>
</evidence>
<dbReference type="InterPro" id="IPR050613">
    <property type="entry name" value="Sec_Metabolite_Reg"/>
</dbReference>
<dbReference type="InterPro" id="IPR036864">
    <property type="entry name" value="Zn2-C6_fun-type_DNA-bd_sf"/>
</dbReference>
<feature type="compositionally biased region" description="Acidic residues" evidence="7">
    <location>
        <begin position="157"/>
        <end position="169"/>
    </location>
</feature>
<dbReference type="OrthoDB" id="2269373at2759"/>
<dbReference type="Pfam" id="PF00172">
    <property type="entry name" value="Zn_clus"/>
    <property type="match status" value="1"/>
</dbReference>
<dbReference type="InterPro" id="IPR001138">
    <property type="entry name" value="Zn2Cys6_DnaBD"/>
</dbReference>
<dbReference type="GO" id="GO:0003677">
    <property type="term" value="F:DNA binding"/>
    <property type="evidence" value="ECO:0007669"/>
    <property type="project" value="UniProtKB-KW"/>
</dbReference>
<dbReference type="EMBL" id="ML736207">
    <property type="protein sequence ID" value="KAE8378485.1"/>
    <property type="molecule type" value="Genomic_DNA"/>
</dbReference>
<dbReference type="Pfam" id="PF04082">
    <property type="entry name" value="Fungal_trans"/>
    <property type="match status" value="1"/>
</dbReference>
<dbReference type="GO" id="GO:0006351">
    <property type="term" value="P:DNA-templated transcription"/>
    <property type="evidence" value="ECO:0007669"/>
    <property type="project" value="InterPro"/>
</dbReference>
<protein>
    <recommendedName>
        <fullName evidence="8">Zn(2)-C6 fungal-type domain-containing protein</fullName>
    </recommendedName>
</protein>
<feature type="compositionally biased region" description="Basic and acidic residues" evidence="7">
    <location>
        <begin position="651"/>
        <end position="660"/>
    </location>
</feature>
<evidence type="ECO:0000256" key="2">
    <source>
        <dbReference type="ARBA" id="ARBA00022723"/>
    </source>
</evidence>
<evidence type="ECO:0000256" key="1">
    <source>
        <dbReference type="ARBA" id="ARBA00004123"/>
    </source>
</evidence>
<feature type="region of interest" description="Disordered" evidence="7">
    <location>
        <begin position="91"/>
        <end position="179"/>
    </location>
</feature>
<comment type="subcellular location">
    <subcellularLocation>
        <location evidence="1">Nucleus</location>
    </subcellularLocation>
</comment>
<evidence type="ECO:0000259" key="8">
    <source>
        <dbReference type="PROSITE" id="PS50048"/>
    </source>
</evidence>
<evidence type="ECO:0000256" key="4">
    <source>
        <dbReference type="ARBA" id="ARBA00023125"/>
    </source>
</evidence>
<dbReference type="SUPFAM" id="SSF57701">
    <property type="entry name" value="Zn2/Cys6 DNA-binding domain"/>
    <property type="match status" value="1"/>
</dbReference>
<keyword evidence="4" id="KW-0238">DNA-binding</keyword>
<feature type="domain" description="Zn(2)-C6 fungal-type" evidence="8">
    <location>
        <begin position="28"/>
        <end position="56"/>
    </location>
</feature>
<dbReference type="PANTHER" id="PTHR31001:SF45">
    <property type="entry name" value="ZN(II)2CYS6 TRANSCRIPTION FACTOR (EUROFUNG)"/>
    <property type="match status" value="1"/>
</dbReference>
<dbReference type="CDD" id="cd12148">
    <property type="entry name" value="fungal_TF_MHR"/>
    <property type="match status" value="1"/>
</dbReference>
<dbReference type="Proteomes" id="UP000326198">
    <property type="component" value="Unassembled WGS sequence"/>
</dbReference>